<dbReference type="GO" id="GO:0006189">
    <property type="term" value="P:'de novo' IMP biosynthetic process"/>
    <property type="evidence" value="ECO:0007669"/>
    <property type="project" value="UniProtKB-UniRule"/>
</dbReference>
<comment type="similarity">
    <text evidence="6">Belongs to the SAICAR synthetase family.</text>
</comment>
<dbReference type="GO" id="GO:0005737">
    <property type="term" value="C:cytoplasm"/>
    <property type="evidence" value="ECO:0007669"/>
    <property type="project" value="TreeGrafter"/>
</dbReference>
<dbReference type="HAMAP" id="MF_00137">
    <property type="entry name" value="SAICAR_synth"/>
    <property type="match status" value="1"/>
</dbReference>
<dbReference type="Gene3D" id="3.30.200.20">
    <property type="entry name" value="Phosphorylase Kinase, domain 1"/>
    <property type="match status" value="1"/>
</dbReference>
<dbReference type="NCBIfam" id="TIGR00081">
    <property type="entry name" value="purC"/>
    <property type="match status" value="1"/>
</dbReference>
<evidence type="ECO:0000256" key="4">
    <source>
        <dbReference type="ARBA" id="ARBA00022755"/>
    </source>
</evidence>
<dbReference type="EC" id="6.3.2.6" evidence="6"/>
<dbReference type="GO" id="GO:0005524">
    <property type="term" value="F:ATP binding"/>
    <property type="evidence" value="ECO:0007669"/>
    <property type="project" value="UniProtKB-KW"/>
</dbReference>
<dbReference type="PANTHER" id="PTHR43700">
    <property type="entry name" value="PHOSPHORIBOSYLAMINOIMIDAZOLE-SUCCINOCARBOXAMIDE SYNTHASE"/>
    <property type="match status" value="1"/>
</dbReference>
<evidence type="ECO:0000313" key="8">
    <source>
        <dbReference type="EMBL" id="HEH36132.1"/>
    </source>
</evidence>
<dbReference type="Gene3D" id="3.30.470.20">
    <property type="entry name" value="ATP-grasp fold, B domain"/>
    <property type="match status" value="1"/>
</dbReference>
<keyword evidence="3 6" id="KW-0547">Nucleotide-binding</keyword>
<evidence type="ECO:0000256" key="1">
    <source>
        <dbReference type="ARBA" id="ARBA00004672"/>
    </source>
</evidence>
<dbReference type="Pfam" id="PF01259">
    <property type="entry name" value="SAICAR_synt"/>
    <property type="match status" value="1"/>
</dbReference>
<evidence type="ECO:0000256" key="2">
    <source>
        <dbReference type="ARBA" id="ARBA00022598"/>
    </source>
</evidence>
<comment type="caution">
    <text evidence="8">The sequence shown here is derived from an EMBL/GenBank/DDBJ whole genome shotgun (WGS) entry which is preliminary data.</text>
</comment>
<comment type="pathway">
    <text evidence="1 6">Purine metabolism; IMP biosynthesis via de novo pathway; 5-amino-1-(5-phospho-D-ribosyl)imidazole-4-carboxamide from 5-amino-1-(5-phospho-D-ribosyl)imidazole-4-carboxylate: step 1/2.</text>
</comment>
<keyword evidence="2 6" id="KW-0436">Ligase</keyword>
<sequence length="333" mass="38657">MGSVKDLIVIKEPSESLGEGIFVFSDRFSVFDYGEMPDKIDGKGSSLCLISAFFFEKLEEAGIKTHYLGLMEDQKLKRLDELEGVTNRMKIRLVRVIRPKRENGYDYSVFRKEKGNFLLPLEIIYRNKIPEGSSLLRRIERGEISPEDFGLKEIKVGMKLEKPIVDFSTKLEDVDRYLKHSEAKEIAGLSDSEFEELKNLTLKVNGIITKEVSKAGIENEDGKIEVAFDENRNFIVVDAVGTPDECRFNFEGFEVSKEFLRIYYRKTDWYERIRKYKGLENWREIVGKPPNLPESVKRLSSFIYKSLCNEITGRKFFDVPKLRDVVRELKEVL</sequence>
<evidence type="ECO:0000256" key="6">
    <source>
        <dbReference type="HAMAP-Rule" id="MF_00137"/>
    </source>
</evidence>
<dbReference type="SUPFAM" id="SSF56104">
    <property type="entry name" value="SAICAR synthase-like"/>
    <property type="match status" value="1"/>
</dbReference>
<feature type="domain" description="SAICAR synthetase/ADE2 N-terminal" evidence="7">
    <location>
        <begin position="18"/>
        <end position="266"/>
    </location>
</feature>
<keyword evidence="4 6" id="KW-0658">Purine biosynthesis</keyword>
<proteinExistence type="inferred from homology"/>
<gene>
    <name evidence="6" type="primary">purC</name>
    <name evidence="8" type="ORF">ENP88_08415</name>
</gene>
<keyword evidence="5 6" id="KW-0067">ATP-binding</keyword>
<dbReference type="AlphaFoldDB" id="A0A7J2TM66"/>
<dbReference type="EMBL" id="DSLA01000135">
    <property type="protein sequence ID" value="HEH36132.1"/>
    <property type="molecule type" value="Genomic_DNA"/>
</dbReference>
<comment type="catalytic activity">
    <reaction evidence="6">
        <text>5-amino-1-(5-phospho-D-ribosyl)imidazole-4-carboxylate + L-aspartate + ATP = (2S)-2-[5-amino-1-(5-phospho-beta-D-ribosyl)imidazole-4-carboxamido]succinate + ADP + phosphate + 2 H(+)</text>
        <dbReference type="Rhea" id="RHEA:22628"/>
        <dbReference type="ChEBI" id="CHEBI:15378"/>
        <dbReference type="ChEBI" id="CHEBI:29991"/>
        <dbReference type="ChEBI" id="CHEBI:30616"/>
        <dbReference type="ChEBI" id="CHEBI:43474"/>
        <dbReference type="ChEBI" id="CHEBI:58443"/>
        <dbReference type="ChEBI" id="CHEBI:77657"/>
        <dbReference type="ChEBI" id="CHEBI:456216"/>
        <dbReference type="EC" id="6.3.2.6"/>
    </reaction>
</comment>
<accession>A0A7J2TM66</accession>
<dbReference type="GO" id="GO:0004639">
    <property type="term" value="F:phosphoribosylaminoimidazolesuccinocarboxamide synthase activity"/>
    <property type="evidence" value="ECO:0007669"/>
    <property type="project" value="UniProtKB-UniRule"/>
</dbReference>
<dbReference type="UniPathway" id="UPA00074">
    <property type="reaction ID" value="UER00131"/>
</dbReference>
<name>A0A7J2TM66_ARCFL</name>
<dbReference type="PANTHER" id="PTHR43700:SF1">
    <property type="entry name" value="PHOSPHORIBOSYLAMINOIMIDAZOLE-SUCCINOCARBOXAMIDE SYNTHASE"/>
    <property type="match status" value="1"/>
</dbReference>
<organism evidence="8">
    <name type="scientific">Archaeoglobus fulgidus</name>
    <dbReference type="NCBI Taxonomy" id="2234"/>
    <lineage>
        <taxon>Archaea</taxon>
        <taxon>Methanobacteriati</taxon>
        <taxon>Methanobacteriota</taxon>
        <taxon>Archaeoglobi</taxon>
        <taxon>Archaeoglobales</taxon>
        <taxon>Archaeoglobaceae</taxon>
        <taxon>Archaeoglobus</taxon>
    </lineage>
</organism>
<reference evidence="8" key="1">
    <citation type="journal article" date="2020" name="mSystems">
        <title>Genome- and Community-Level Interaction Insights into Carbon Utilization and Element Cycling Functions of Hydrothermarchaeota in Hydrothermal Sediment.</title>
        <authorList>
            <person name="Zhou Z."/>
            <person name="Liu Y."/>
            <person name="Xu W."/>
            <person name="Pan J."/>
            <person name="Luo Z.H."/>
            <person name="Li M."/>
        </authorList>
    </citation>
    <scope>NUCLEOTIDE SEQUENCE [LARGE SCALE GENOMIC DNA]</scope>
    <source>
        <strain evidence="8">SpSt-26</strain>
    </source>
</reference>
<protein>
    <recommendedName>
        <fullName evidence="6">Phosphoribosylaminoimidazole-succinocarboxamide synthase</fullName>
        <ecNumber evidence="6">6.3.2.6</ecNumber>
    </recommendedName>
    <alternativeName>
        <fullName evidence="6">SAICAR synthetase</fullName>
    </alternativeName>
</protein>
<dbReference type="InterPro" id="IPR028923">
    <property type="entry name" value="SAICAR_synt/ADE2_N"/>
</dbReference>
<evidence type="ECO:0000259" key="7">
    <source>
        <dbReference type="Pfam" id="PF01259"/>
    </source>
</evidence>
<evidence type="ECO:0000256" key="3">
    <source>
        <dbReference type="ARBA" id="ARBA00022741"/>
    </source>
</evidence>
<evidence type="ECO:0000256" key="5">
    <source>
        <dbReference type="ARBA" id="ARBA00022840"/>
    </source>
</evidence>
<dbReference type="InterPro" id="IPR001636">
    <property type="entry name" value="SAICAR_synth"/>
</dbReference>